<dbReference type="EMBL" id="FZOO01000001">
    <property type="protein sequence ID" value="SNS01332.1"/>
    <property type="molecule type" value="Genomic_DNA"/>
</dbReference>
<dbReference type="AlphaFoldDB" id="A0A239B185"/>
<evidence type="ECO:0000313" key="2">
    <source>
        <dbReference type="Proteomes" id="UP000198373"/>
    </source>
</evidence>
<dbReference type="Proteomes" id="UP000198373">
    <property type="component" value="Unassembled WGS sequence"/>
</dbReference>
<accession>A0A239B185</accession>
<proteinExistence type="predicted"/>
<sequence>MHEHCRAGTDCGRCDCAAYRVSFAAVVRSLVRRRRRAPSLTR</sequence>
<reference evidence="2" key="1">
    <citation type="submission" date="2017-06" db="EMBL/GenBank/DDBJ databases">
        <authorList>
            <person name="Varghese N."/>
            <person name="Submissions S."/>
        </authorList>
    </citation>
    <scope>NUCLEOTIDE SEQUENCE [LARGE SCALE GENOMIC DNA]</scope>
    <source>
        <strain evidence="2">DSM 46839</strain>
    </source>
</reference>
<keyword evidence="2" id="KW-1185">Reference proteome</keyword>
<gene>
    <name evidence="1" type="ORF">SAMN06893096_101354</name>
</gene>
<name>A0A239B185_9ACTN</name>
<evidence type="ECO:0000313" key="1">
    <source>
        <dbReference type="EMBL" id="SNS01332.1"/>
    </source>
</evidence>
<protein>
    <submittedName>
        <fullName evidence="1">Uncharacterized protein</fullName>
    </submittedName>
</protein>
<organism evidence="1 2">
    <name type="scientific">Geodermatophilus pulveris</name>
    <dbReference type="NCBI Taxonomy" id="1564159"/>
    <lineage>
        <taxon>Bacteria</taxon>
        <taxon>Bacillati</taxon>
        <taxon>Actinomycetota</taxon>
        <taxon>Actinomycetes</taxon>
        <taxon>Geodermatophilales</taxon>
        <taxon>Geodermatophilaceae</taxon>
        <taxon>Geodermatophilus</taxon>
    </lineage>
</organism>